<evidence type="ECO:0000313" key="1">
    <source>
        <dbReference type="EMBL" id="QNN63850.1"/>
    </source>
</evidence>
<protein>
    <submittedName>
        <fullName evidence="1">Uncharacterized protein</fullName>
    </submittedName>
</protein>
<name>A0A7G9S7M5_9MICO</name>
<dbReference type="KEGG" id="ldn:H9L06_02690"/>
<keyword evidence="2" id="KW-1185">Reference proteome</keyword>
<accession>A0A7G9S7M5</accession>
<proteinExistence type="predicted"/>
<gene>
    <name evidence="1" type="ORF">H9L06_02690</name>
</gene>
<dbReference type="EMBL" id="CP060716">
    <property type="protein sequence ID" value="QNN63850.1"/>
    <property type="molecule type" value="Genomic_DNA"/>
</dbReference>
<dbReference type="AlphaFoldDB" id="A0A7G9S7M5"/>
<evidence type="ECO:0000313" key="2">
    <source>
        <dbReference type="Proteomes" id="UP000515934"/>
    </source>
</evidence>
<dbReference type="Proteomes" id="UP000515934">
    <property type="component" value="Chromosome"/>
</dbReference>
<dbReference type="Pfam" id="PF19136">
    <property type="entry name" value="DUF5819"/>
    <property type="match status" value="1"/>
</dbReference>
<organism evidence="1 2">
    <name type="scientific">Leucobacter denitrificans</name>
    <dbReference type="NCBI Taxonomy" id="683042"/>
    <lineage>
        <taxon>Bacteria</taxon>
        <taxon>Bacillati</taxon>
        <taxon>Actinomycetota</taxon>
        <taxon>Actinomycetes</taxon>
        <taxon>Micrococcales</taxon>
        <taxon>Microbacteriaceae</taxon>
        <taxon>Leucobacter</taxon>
    </lineage>
</organism>
<reference evidence="1 2" key="1">
    <citation type="submission" date="2020-08" db="EMBL/GenBank/DDBJ databases">
        <title>Genome sequence of Leucobacter denitrificans KACC 14055T.</title>
        <authorList>
            <person name="Hyun D.-W."/>
            <person name="Bae J.-W."/>
        </authorList>
    </citation>
    <scope>NUCLEOTIDE SEQUENCE [LARGE SCALE GENOMIC DNA]</scope>
    <source>
        <strain evidence="1 2">KACC 14055</strain>
    </source>
</reference>
<sequence>MGSTLLVLFAGWHIFASFLWISPYSELRTIVPGNALSTYMLPWFGQSWSVFAPEPINGDYRLEVRAIIDTGSATADSEGYEATDWVDATEVEISKARYNLFPPRAAILSTQQATKLLNSWKELKPEQREIAALGYYEGDRWLARMHDAMVEFGDEQKVTNYIVQERYTTAYATQVAYAVWGEENVGQVQFRVSRQNIVPFAERHNPDAERPAPQIANTGWRGVIVLSGQSNEDFEKSFMASYRGVEND</sequence>
<dbReference type="InterPro" id="IPR043857">
    <property type="entry name" value="DUF5819"/>
</dbReference>